<feature type="signal peptide" evidence="1">
    <location>
        <begin position="1"/>
        <end position="34"/>
    </location>
</feature>
<sequence length="872" mass="95916">MCVFKQHSNSCVWTDYAFYLLFFIGLSFTFPAQAADTTLPQLEGASGLDTTGESFSPNVIFSGGNAVAGQSYQTTVTQSLNAVADVKATIQVDPTHIGEKADIFVFAVTTLSVSTDVYYFMLGEGLYIDLWDQYTNTIVPFIPNVTLTATQSLSLYQGKFFYPGKLDIYFGYRLLDGTFIYNYQPISITITDTTTEPTPDPDPSTDAINGIPALTSYAFKSEQSKTIQGTSTENATGFNCSGTIKATDQIGRLALVSLFYQNGCYTDGTYNNNNYLVEKGTLNSSTQQQFEAYQIHEPSSKAQAFLASEHAIYYQFPTQEDYTVYSFNNNGLVKVADIAASAITLNEFTPIKSLTVSKVSGSVIYVFIPATQRISPFTALSTNVEAAHLTTTALGTPFKYRYNVNGLPFDTKQGFPYSPSDHANIYAQPRQFFFVRKTNGQIGIVWQNQADHSIQLTWLSNDLQSYTTITLNNNGMDLAVATGDDEGFIYYLTIQSGNGAQTDSSRVATLYKSNENGVLSTSLALDTAKTGLNIVSFDTDNVASLRYAQGKLGLIIGRLMHTSNDGLNHQGAIAVTFDANTLALLKNFGQTSGHSFENILTTNSQNEFVGVDLGDNYPRGINLHKFTDSRIDSRVIYTFKTQHGTTATSPAGKSYPLYSEISDSSHTYYKWSNDNNTYSELGGVIEGQQGYTVIFAGEKSPTGVSLDNSRVGSYLNDPRNLGIVQVIHDFASITPNTDNEVPEGLILTDGLTETGGFYTFNGTWSPQRNTGVVWLTNYQDKTQANVSRLKSVKLNDGNILLLWELWTDSQYVNTYMLKISEQGQKRSDIIALGTEVRLNRTDDILVNDNTVYIVNGNKSEKKLELIALPLTN</sequence>
<evidence type="ECO:0000313" key="3">
    <source>
        <dbReference type="Proteomes" id="UP000234271"/>
    </source>
</evidence>
<dbReference type="EMBL" id="CP018889">
    <property type="protein sequence ID" value="AUI69878.1"/>
    <property type="molecule type" value="Genomic_DNA"/>
</dbReference>
<accession>A0A2N9YH77</accession>
<keyword evidence="1" id="KW-0732">Signal</keyword>
<reference evidence="3" key="1">
    <citation type="submission" date="2016-12" db="EMBL/GenBank/DDBJ databases">
        <title>Complete Genome Sequence of Beggiatoa leptomitiformis D-401.</title>
        <authorList>
            <person name="Fomenkov A."/>
            <person name="Vincze T."/>
            <person name="Grabovich M."/>
            <person name="Anton B.P."/>
            <person name="Dubinina G."/>
            <person name="Orlova M."/>
            <person name="Belousova E."/>
            <person name="Roberts R.J."/>
        </authorList>
    </citation>
    <scope>NUCLEOTIDE SEQUENCE [LARGE SCALE GENOMIC DNA]</scope>
    <source>
        <strain evidence="3">D-401</strain>
    </source>
</reference>
<gene>
    <name evidence="2" type="ORF">BLE401_15040</name>
</gene>
<feature type="chain" id="PRO_5014621337" evidence="1">
    <location>
        <begin position="35"/>
        <end position="872"/>
    </location>
</feature>
<dbReference type="AlphaFoldDB" id="A0A2N9YH77"/>
<proteinExistence type="predicted"/>
<evidence type="ECO:0000313" key="2">
    <source>
        <dbReference type="EMBL" id="AUI69878.1"/>
    </source>
</evidence>
<dbReference type="KEGG" id="blep:AL038_09260"/>
<dbReference type="Proteomes" id="UP000234271">
    <property type="component" value="Chromosome"/>
</dbReference>
<protein>
    <submittedName>
        <fullName evidence="2">Uncharacterized protein</fullName>
    </submittedName>
</protein>
<dbReference type="RefSeq" id="WP_062152160.1">
    <property type="nucleotide sequence ID" value="NZ_CP012373.2"/>
</dbReference>
<keyword evidence="3" id="KW-1185">Reference proteome</keyword>
<dbReference type="OrthoDB" id="7054100at2"/>
<evidence type="ECO:0000256" key="1">
    <source>
        <dbReference type="SAM" id="SignalP"/>
    </source>
</evidence>
<organism evidence="2 3">
    <name type="scientific">Beggiatoa leptomitoformis</name>
    <dbReference type="NCBI Taxonomy" id="288004"/>
    <lineage>
        <taxon>Bacteria</taxon>
        <taxon>Pseudomonadati</taxon>
        <taxon>Pseudomonadota</taxon>
        <taxon>Gammaproteobacteria</taxon>
        <taxon>Thiotrichales</taxon>
        <taxon>Thiotrichaceae</taxon>
        <taxon>Beggiatoa</taxon>
    </lineage>
</organism>
<name>A0A2N9YH77_9GAMM</name>